<protein>
    <submittedName>
        <fullName evidence="4">RNA pseudouridine synthase</fullName>
    </submittedName>
</protein>
<proteinExistence type="inferred from homology"/>
<dbReference type="KEGG" id="sinb:SIDU_06975"/>
<organism evidence="4 5">
    <name type="scientific">Sphingobium indicum (strain DSM 16412 / CCM 7286 / MTCC 6364 / B90A)</name>
    <dbReference type="NCBI Taxonomy" id="861109"/>
    <lineage>
        <taxon>Bacteria</taxon>
        <taxon>Pseudomonadati</taxon>
        <taxon>Pseudomonadota</taxon>
        <taxon>Alphaproteobacteria</taxon>
        <taxon>Sphingomonadales</taxon>
        <taxon>Sphingomonadaceae</taxon>
        <taxon>Sphingobium</taxon>
    </lineage>
</organism>
<dbReference type="GO" id="GO:0003723">
    <property type="term" value="F:RNA binding"/>
    <property type="evidence" value="ECO:0007669"/>
    <property type="project" value="InterPro"/>
</dbReference>
<gene>
    <name evidence="4" type="ORF">SIDU_06975</name>
</gene>
<dbReference type="EMBL" id="CP013070">
    <property type="protein sequence ID" value="APL94268.1"/>
    <property type="molecule type" value="Genomic_DNA"/>
</dbReference>
<dbReference type="PANTHER" id="PTHR21600">
    <property type="entry name" value="MITOCHONDRIAL RNA PSEUDOURIDINE SYNTHASE"/>
    <property type="match status" value="1"/>
</dbReference>
<dbReference type="InterPro" id="IPR006224">
    <property type="entry name" value="PsdUridine_synth_RluA-like_CS"/>
</dbReference>
<evidence type="ECO:0000313" key="4">
    <source>
        <dbReference type="EMBL" id="APL94268.1"/>
    </source>
</evidence>
<feature type="domain" description="Pseudouridine synthase RsuA/RluA-like" evidence="3">
    <location>
        <begin position="16"/>
        <end position="163"/>
    </location>
</feature>
<comment type="similarity">
    <text evidence="1">Belongs to the pseudouridine synthase RluA family.</text>
</comment>
<dbReference type="InterPro" id="IPR006145">
    <property type="entry name" value="PsdUridine_synth_RsuA/RluA"/>
</dbReference>
<dbReference type="SUPFAM" id="SSF55120">
    <property type="entry name" value="Pseudouridine synthase"/>
    <property type="match status" value="1"/>
</dbReference>
<reference evidence="4 5" key="1">
    <citation type="journal article" date="2012" name="J. Bacteriol.">
        <title>Genome sequence of Sphingobium indicum B90A, a hexachlorocyclohexane-degrading bacterium.</title>
        <authorList>
            <person name="Anand S."/>
            <person name="Sangwan N."/>
            <person name="Lata P."/>
            <person name="Kaur J."/>
            <person name="Dua A."/>
            <person name="Singh A.K."/>
            <person name="Verma M."/>
            <person name="Kaur J."/>
            <person name="Khurana J.P."/>
            <person name="Khurana P."/>
            <person name="Mathur S."/>
            <person name="Lal R."/>
        </authorList>
    </citation>
    <scope>NUCLEOTIDE SEQUENCE [LARGE SCALE GENOMIC DNA]</scope>
    <source>
        <strain evidence="5">DSM 16412 / CCM 7286 / MTCC 6364 / B90A</strain>
    </source>
</reference>
<keyword evidence="2" id="KW-0413">Isomerase</keyword>
<dbReference type="PROSITE" id="PS01129">
    <property type="entry name" value="PSI_RLU"/>
    <property type="match status" value="1"/>
</dbReference>
<sequence>MSLLHDRVLFIDGEAIILDKPAGLPVDAPRDGSLSLENHLSSLTFGFQRWPLPVHRLDRDTSGCLLLARNPKAHKRFAAAFEAGTVAKRYVAVVDGVPAEDSGAIDLSLKKVSTPAQGWRMIPAKAGKAAFTEWRKIVEKDGRALIVFTPRTGRTHQIRTHALHGLGFGIAGDPVYGSGQGPMLLHSRFLSIPRGEKPPAEATAPLPATFAAAGFGQELLEQAGL</sequence>
<evidence type="ECO:0000259" key="3">
    <source>
        <dbReference type="Pfam" id="PF00849"/>
    </source>
</evidence>
<dbReference type="GO" id="GO:0009982">
    <property type="term" value="F:pseudouridine synthase activity"/>
    <property type="evidence" value="ECO:0007669"/>
    <property type="project" value="InterPro"/>
</dbReference>
<dbReference type="AlphaFoldDB" id="A0A1L5BN92"/>
<dbReference type="InterPro" id="IPR050188">
    <property type="entry name" value="RluA_PseudoU_synthase"/>
</dbReference>
<dbReference type="RefSeq" id="WP_007688475.1">
    <property type="nucleotide sequence ID" value="NZ_CP013070.1"/>
</dbReference>
<dbReference type="GO" id="GO:0140098">
    <property type="term" value="F:catalytic activity, acting on RNA"/>
    <property type="evidence" value="ECO:0007669"/>
    <property type="project" value="UniProtKB-ARBA"/>
</dbReference>
<dbReference type="Pfam" id="PF00849">
    <property type="entry name" value="PseudoU_synth_2"/>
    <property type="match status" value="1"/>
</dbReference>
<dbReference type="Proteomes" id="UP000004550">
    <property type="component" value="Chromosome"/>
</dbReference>
<dbReference type="GO" id="GO:0000455">
    <property type="term" value="P:enzyme-directed rRNA pseudouridine synthesis"/>
    <property type="evidence" value="ECO:0007669"/>
    <property type="project" value="TreeGrafter"/>
</dbReference>
<accession>A0A1L5BN92</accession>
<dbReference type="PANTHER" id="PTHR21600:SF44">
    <property type="entry name" value="RIBOSOMAL LARGE SUBUNIT PSEUDOURIDINE SYNTHASE D"/>
    <property type="match status" value="1"/>
</dbReference>
<name>A0A1L5BN92_SPHIB</name>
<evidence type="ECO:0000313" key="5">
    <source>
        <dbReference type="Proteomes" id="UP000004550"/>
    </source>
</evidence>
<dbReference type="Gene3D" id="3.30.2350.10">
    <property type="entry name" value="Pseudouridine synthase"/>
    <property type="match status" value="1"/>
</dbReference>
<evidence type="ECO:0000256" key="1">
    <source>
        <dbReference type="ARBA" id="ARBA00010876"/>
    </source>
</evidence>
<dbReference type="CDD" id="cd02869">
    <property type="entry name" value="PseudoU_synth_RluA_like"/>
    <property type="match status" value="1"/>
</dbReference>
<evidence type="ECO:0000256" key="2">
    <source>
        <dbReference type="ARBA" id="ARBA00023235"/>
    </source>
</evidence>
<dbReference type="InterPro" id="IPR020103">
    <property type="entry name" value="PsdUridine_synth_cat_dom_sf"/>
</dbReference>